<dbReference type="PANTHER" id="PTHR35504:SF1">
    <property type="entry name" value="PROTEIN EMBRYONIC FLOWER 1"/>
    <property type="match status" value="1"/>
</dbReference>
<feature type="region of interest" description="Disordered" evidence="1">
    <location>
        <begin position="934"/>
        <end position="961"/>
    </location>
</feature>
<dbReference type="GO" id="GO:0045892">
    <property type="term" value="P:negative regulation of DNA-templated transcription"/>
    <property type="evidence" value="ECO:0007669"/>
    <property type="project" value="InterPro"/>
</dbReference>
<evidence type="ECO:0008006" key="5">
    <source>
        <dbReference type="Google" id="ProtNLM"/>
    </source>
</evidence>
<proteinExistence type="predicted"/>
<feature type="region of interest" description="Disordered" evidence="1">
    <location>
        <begin position="526"/>
        <end position="554"/>
    </location>
</feature>
<reference evidence="3 4" key="1">
    <citation type="submission" date="2024-01" db="EMBL/GenBank/DDBJ databases">
        <title>The genomes of 5 underutilized Papilionoideae crops provide insights into root nodulation and disease resistanc.</title>
        <authorList>
            <person name="Jiang F."/>
        </authorList>
    </citation>
    <scope>NUCLEOTIDE SEQUENCE [LARGE SCALE GENOMIC DNA]</scope>
    <source>
        <strain evidence="3">LVBAO_FW01</strain>
        <tissue evidence="3">Leaves</tissue>
    </source>
</reference>
<dbReference type="GO" id="GO:0009910">
    <property type="term" value="P:negative regulation of flower development"/>
    <property type="evidence" value="ECO:0007669"/>
    <property type="project" value="InterPro"/>
</dbReference>
<gene>
    <name evidence="3" type="ORF">VNO77_10974</name>
</gene>
<feature type="compositionally biased region" description="Polar residues" evidence="1">
    <location>
        <begin position="935"/>
        <end position="961"/>
    </location>
</feature>
<name>A0AAN9MBN4_CANGL</name>
<feature type="signal peptide" evidence="2">
    <location>
        <begin position="1"/>
        <end position="20"/>
    </location>
</feature>
<evidence type="ECO:0000313" key="3">
    <source>
        <dbReference type="EMBL" id="KAK7351477.1"/>
    </source>
</evidence>
<accession>A0AAN9MBN4</accession>
<keyword evidence="2" id="KW-0732">Signal</keyword>
<feature type="region of interest" description="Disordered" evidence="1">
    <location>
        <begin position="1188"/>
        <end position="1225"/>
    </location>
</feature>
<feature type="region of interest" description="Disordered" evidence="1">
    <location>
        <begin position="1293"/>
        <end position="1326"/>
    </location>
</feature>
<feature type="compositionally biased region" description="Basic residues" evidence="1">
    <location>
        <begin position="1316"/>
        <end position="1326"/>
    </location>
</feature>
<comment type="caution">
    <text evidence="3">The sequence shown here is derived from an EMBL/GenBank/DDBJ whole genome shotgun (WGS) entry which is preliminary data.</text>
</comment>
<evidence type="ECO:0000256" key="2">
    <source>
        <dbReference type="SAM" id="SignalP"/>
    </source>
</evidence>
<organism evidence="3 4">
    <name type="scientific">Canavalia gladiata</name>
    <name type="common">Sword bean</name>
    <name type="synonym">Dolichos gladiatus</name>
    <dbReference type="NCBI Taxonomy" id="3824"/>
    <lineage>
        <taxon>Eukaryota</taxon>
        <taxon>Viridiplantae</taxon>
        <taxon>Streptophyta</taxon>
        <taxon>Embryophyta</taxon>
        <taxon>Tracheophyta</taxon>
        <taxon>Spermatophyta</taxon>
        <taxon>Magnoliopsida</taxon>
        <taxon>eudicotyledons</taxon>
        <taxon>Gunneridae</taxon>
        <taxon>Pentapetalae</taxon>
        <taxon>rosids</taxon>
        <taxon>fabids</taxon>
        <taxon>Fabales</taxon>
        <taxon>Fabaceae</taxon>
        <taxon>Papilionoideae</taxon>
        <taxon>50 kb inversion clade</taxon>
        <taxon>NPAAA clade</taxon>
        <taxon>indigoferoid/millettioid clade</taxon>
        <taxon>Phaseoleae</taxon>
        <taxon>Canavalia</taxon>
    </lineage>
</organism>
<evidence type="ECO:0000256" key="1">
    <source>
        <dbReference type="SAM" id="MobiDB-lite"/>
    </source>
</evidence>
<dbReference type="InterPro" id="IPR034583">
    <property type="entry name" value="EMF1"/>
</dbReference>
<keyword evidence="4" id="KW-1185">Reference proteome</keyword>
<protein>
    <recommendedName>
        <fullName evidence="5">Protein EMBRYONIC FLOWER 1</fullName>
    </recommendedName>
</protein>
<feature type="region of interest" description="Disordered" evidence="1">
    <location>
        <begin position="879"/>
        <end position="908"/>
    </location>
</feature>
<feature type="compositionally biased region" description="Basic and acidic residues" evidence="1">
    <location>
        <begin position="526"/>
        <end position="535"/>
    </location>
</feature>
<feature type="chain" id="PRO_5042874109" description="Protein EMBRYONIC FLOWER 1" evidence="2">
    <location>
        <begin position="21"/>
        <end position="1326"/>
    </location>
</feature>
<dbReference type="Proteomes" id="UP001367508">
    <property type="component" value="Unassembled WGS sequence"/>
</dbReference>
<dbReference type="EMBL" id="JAYMYQ010000002">
    <property type="protein sequence ID" value="KAK7351477.1"/>
    <property type="molecule type" value="Genomic_DNA"/>
</dbReference>
<dbReference type="GO" id="GO:0048367">
    <property type="term" value="P:shoot system development"/>
    <property type="evidence" value="ECO:0007669"/>
    <property type="project" value="InterPro"/>
</dbReference>
<evidence type="ECO:0000313" key="4">
    <source>
        <dbReference type="Proteomes" id="UP001367508"/>
    </source>
</evidence>
<dbReference type="PANTHER" id="PTHR35504">
    <property type="entry name" value="PROTEIN EMBRYONIC FLOWER 1"/>
    <property type="match status" value="1"/>
</dbReference>
<sequence length="1326" mass="146224">MNRKPLALSLSLSRVSASFALKLWSRSRESKLEAELRGFSVECAIFRCGLFGEPLRIGEEVGAGIVCGGPQVNLCRSVNPRILASWTVVRRFIGSFQLLACGTLSLCFYLWLLVLCGCACIAVENHLQGDFNTATELMGSYIQIDSISIDLANSIGKRDAGKCEHFSIRGYVSEIRKKDWKICWPFPVHESDRQPSLPPLDVPKYRCRCCQNSLQEIASKDIQKDDQKDFDCCSTGCGSGTNCSNAALKSGIQQDSMLDTLERRDIDLNTNLSCVNDCLPISNEKDKKAAVVHSRIELEIGLEDNLNHQVASIPSPKNYPDCPPEMHTAKRGCEGNETSFVELSSNLKCMDKSSANVCNGETPANNQCQKDITKACRILGEGVNVMEMGNIYDHTTGPPLESVVCNHAVLPAGSTDNMVENDFQDHHIEKSTGLSRRRPRKVRLMTDLLSDHGELKAEQISIQESPSHGTSNASPASQAHSILPGKMDIQGDLTLTNTGPIRKRKFLLDEVRRPASMCFQRVENEVQNKERDTKTTDSVLDTRSNSKDAPAGLGLQNAVKGHWSKPEIERSHIVGKKKNKKIQVVDNCLIPKLPQGQQRENKDSMDIADKAYASKSLSSKLVPPAFMGKGMDNFPNHTLTIENEFNLSKEKGKTLQTDGGELDSLSCLKNNMLVQDSFAYSGEKTRAGMPVTIPIPSAQGVLNGKGLEEGLHLSLNSYLAAHVYNKKCIHQIENHRPFSLPFQEGTSKVPQLNRKDIDANVFGGSSIPSKHPRNALSGKGVHCQEINGARNTQKSIEAVEQLGIITGYGEQTVEVSEQGTLDDIPMEIVELLAKNQYERCLPDVENRSSSLEKSTIGRKAQMMDGSTVHSKGEISLLKEGQKERPQGRHKKNMLTRGENAKPSKRKPVHYFSPFDGSSLGMNNLCPPQSPLGFDVSQSQKKPSSGFQFSPMGSSQLGGAQNFRLNGSFEEHGSSNATLQAPGGCSLHKNILQQGDEASRIWASLAPNHVSLGYDLPKKVVSPHTNSNMDITSLRSGPFHKQNMKRDIDLNYMNLNAAGLEKLGRNTGPGTFSRMNGEYPFPCKHNGMEPHQNLRGSLDLYSNETIPAMHLLSLMDAGMQSHAPYDVGVSAQMLKRPSYPGDCNTKLEIGTSKAHGTLKRPSDYYSRSYLSDKPHGCFIGSPTFGASSSTQHDKKFIRPTGLNGQNSMKSGRKEKMKSSNSTLQNRVNKQLSWPRLEIETPLQHKLDVNGTHETSVPVKVIPGNSCMVNRNPADFTIPETGNIYMIRGEDLKFEKSTPKSRPRIPIPYGYKQQRNLKGTKMKEHSKH</sequence>